<evidence type="ECO:0008006" key="3">
    <source>
        <dbReference type="Google" id="ProtNLM"/>
    </source>
</evidence>
<reference evidence="1 2" key="1">
    <citation type="submission" date="2008-03" db="EMBL/GenBank/DDBJ databases">
        <title>Sequencing of the draft genome and assembly of Burkholderia ambifaria IOP40-10.</title>
        <authorList>
            <consortium name="US DOE Joint Genome Institute (JGI-PGF)"/>
            <person name="Copeland A."/>
            <person name="Lucas S."/>
            <person name="Lapidus A."/>
            <person name="Glavina del Rio T."/>
            <person name="Dalin E."/>
            <person name="Tice H."/>
            <person name="Bruce D."/>
            <person name="Goodwin L."/>
            <person name="Pitluck S."/>
            <person name="Larimer F."/>
            <person name="Land M.L."/>
            <person name="Hauser L."/>
            <person name="Tiedje J."/>
            <person name="Richardson P."/>
        </authorList>
    </citation>
    <scope>NUCLEOTIDE SEQUENCE [LARGE SCALE GENOMIC DNA]</scope>
    <source>
        <strain evidence="1 2">IOP40-10</strain>
    </source>
</reference>
<name>B1FHG0_9BURK</name>
<dbReference type="EMBL" id="ABLC01000088">
    <property type="protein sequence ID" value="EDT03021.1"/>
    <property type="molecule type" value="Genomic_DNA"/>
</dbReference>
<proteinExistence type="predicted"/>
<dbReference type="Proteomes" id="UP000005463">
    <property type="component" value="Unassembled WGS sequence"/>
</dbReference>
<evidence type="ECO:0000313" key="1">
    <source>
        <dbReference type="EMBL" id="EDT03021.1"/>
    </source>
</evidence>
<comment type="caution">
    <text evidence="1">The sequence shown here is derived from an EMBL/GenBank/DDBJ whole genome shotgun (WGS) entry which is preliminary data.</text>
</comment>
<sequence length="151" mass="16889">MKQKQRRKGRAALPRGHLLPLATEKVKALSLENHLSLAVVRAGRAGDEQVGCLLRAVYLAYRLRDVTADSLDLEPYRQAEAALSACISRAERGEPWQLLDHELAAVEQMLLLHDGQLAAVSLHRYVLACEWLQRFMVECARSPISGVDHLQ</sequence>
<dbReference type="AlphaFoldDB" id="B1FHG0"/>
<gene>
    <name evidence="1" type="ORF">BamIOP4010DRAFT_3469</name>
</gene>
<accession>B1FHG0</accession>
<evidence type="ECO:0000313" key="2">
    <source>
        <dbReference type="Proteomes" id="UP000005463"/>
    </source>
</evidence>
<dbReference type="RefSeq" id="WP_006752645.1">
    <property type="nucleotide sequence ID" value="NZ_ABLC01000088.1"/>
</dbReference>
<dbReference type="PATRIC" id="fig|396596.7.peg.4169"/>
<organism evidence="1 2">
    <name type="scientific">Burkholderia ambifaria IOP40-10</name>
    <dbReference type="NCBI Taxonomy" id="396596"/>
    <lineage>
        <taxon>Bacteria</taxon>
        <taxon>Pseudomonadati</taxon>
        <taxon>Pseudomonadota</taxon>
        <taxon>Betaproteobacteria</taxon>
        <taxon>Burkholderiales</taxon>
        <taxon>Burkholderiaceae</taxon>
        <taxon>Burkholderia</taxon>
        <taxon>Burkholderia cepacia complex</taxon>
    </lineage>
</organism>
<protein>
    <recommendedName>
        <fullName evidence="3">Fis family transcriptional regulator</fullName>
    </recommendedName>
</protein>